<keyword evidence="2" id="KW-1185">Reference proteome</keyword>
<name>A0A843VTT8_COLES</name>
<dbReference type="EMBL" id="NMUH01002185">
    <property type="protein sequence ID" value="MQL98416.1"/>
    <property type="molecule type" value="Genomic_DNA"/>
</dbReference>
<sequence>MEMSTNLACSGVMSNTLEIHTALRRLNEFGCSSRDWIYPICIGIKSRESPKTQKYVIPFPILIYIHGFLLTPLEEFKQQLSTVIRWLSTATDPSRTRLWNLVPICQQAIGFLLTPLEEFKQQLLTVIRWLSTATDPSRTRFWNLVPICQQAIGSCQQMVIICRQAGSIC</sequence>
<organism evidence="1 2">
    <name type="scientific">Colocasia esculenta</name>
    <name type="common">Wild taro</name>
    <name type="synonym">Arum esculentum</name>
    <dbReference type="NCBI Taxonomy" id="4460"/>
    <lineage>
        <taxon>Eukaryota</taxon>
        <taxon>Viridiplantae</taxon>
        <taxon>Streptophyta</taxon>
        <taxon>Embryophyta</taxon>
        <taxon>Tracheophyta</taxon>
        <taxon>Spermatophyta</taxon>
        <taxon>Magnoliopsida</taxon>
        <taxon>Liliopsida</taxon>
        <taxon>Araceae</taxon>
        <taxon>Aroideae</taxon>
        <taxon>Colocasieae</taxon>
        <taxon>Colocasia</taxon>
    </lineage>
</organism>
<protein>
    <submittedName>
        <fullName evidence="1">Uncharacterized protein</fullName>
    </submittedName>
</protein>
<evidence type="ECO:0000313" key="2">
    <source>
        <dbReference type="Proteomes" id="UP000652761"/>
    </source>
</evidence>
<evidence type="ECO:0000313" key="1">
    <source>
        <dbReference type="EMBL" id="MQL98416.1"/>
    </source>
</evidence>
<dbReference type="Proteomes" id="UP000652761">
    <property type="component" value="Unassembled WGS sequence"/>
</dbReference>
<reference evidence="1" key="1">
    <citation type="submission" date="2017-07" db="EMBL/GenBank/DDBJ databases">
        <title>Taro Niue Genome Assembly and Annotation.</title>
        <authorList>
            <person name="Atibalentja N."/>
            <person name="Keating K."/>
            <person name="Fields C.J."/>
        </authorList>
    </citation>
    <scope>NUCLEOTIDE SEQUENCE</scope>
    <source>
        <strain evidence="1">Niue_2</strain>
        <tissue evidence="1">Leaf</tissue>
    </source>
</reference>
<accession>A0A843VTT8</accession>
<comment type="caution">
    <text evidence="1">The sequence shown here is derived from an EMBL/GenBank/DDBJ whole genome shotgun (WGS) entry which is preliminary data.</text>
</comment>
<dbReference type="AlphaFoldDB" id="A0A843VTT8"/>
<gene>
    <name evidence="1" type="ORF">Taro_031130</name>
</gene>
<proteinExistence type="predicted"/>